<sequence>MRFEHLWLKLMQQHEEELIAPPLDVAFAWFVSRQNPTRYRSCLAPRGGSRLHPAAHQAFLFGPRYVDHAAWREVAGEHPCWPPPAPGSEHDLLGTIETPSTFAPHIVSIT</sequence>
<dbReference type="EMBL" id="BNCP01000008">
    <property type="protein sequence ID" value="GIL76245.1"/>
    <property type="molecule type" value="Genomic_DNA"/>
</dbReference>
<dbReference type="Proteomes" id="UP000747110">
    <property type="component" value="Unassembled WGS sequence"/>
</dbReference>
<accession>A0A8J4FIY3</accession>
<comment type="caution">
    <text evidence="1">The sequence shown here is derived from an EMBL/GenBank/DDBJ whole genome shotgun (WGS) entry which is preliminary data.</text>
</comment>
<name>A0A8J4FIY3_9CHLO</name>
<dbReference type="AlphaFoldDB" id="A0A8J4FIY3"/>
<proteinExistence type="predicted"/>
<keyword evidence="2" id="KW-1185">Reference proteome</keyword>
<organism evidence="1 2">
    <name type="scientific">Volvox reticuliferus</name>
    <dbReference type="NCBI Taxonomy" id="1737510"/>
    <lineage>
        <taxon>Eukaryota</taxon>
        <taxon>Viridiplantae</taxon>
        <taxon>Chlorophyta</taxon>
        <taxon>core chlorophytes</taxon>
        <taxon>Chlorophyceae</taxon>
        <taxon>CS clade</taxon>
        <taxon>Chlamydomonadales</taxon>
        <taxon>Volvocaceae</taxon>
        <taxon>Volvox</taxon>
    </lineage>
</organism>
<evidence type="ECO:0000313" key="1">
    <source>
        <dbReference type="EMBL" id="GIL76245.1"/>
    </source>
</evidence>
<protein>
    <submittedName>
        <fullName evidence="1">Uncharacterized protein</fullName>
    </submittedName>
</protein>
<gene>
    <name evidence="1" type="ORF">Vretifemale_5730</name>
</gene>
<reference evidence="1" key="1">
    <citation type="journal article" date="2021" name="Proc. Natl. Acad. Sci. U.S.A.">
        <title>Three genomes in the algal genus Volvox reveal the fate of a haploid sex-determining region after a transition to homothallism.</title>
        <authorList>
            <person name="Yamamoto K."/>
            <person name="Hamaji T."/>
            <person name="Kawai-Toyooka H."/>
            <person name="Matsuzaki R."/>
            <person name="Takahashi F."/>
            <person name="Nishimura Y."/>
            <person name="Kawachi M."/>
            <person name="Noguchi H."/>
            <person name="Minakuchi Y."/>
            <person name="Umen J.G."/>
            <person name="Toyoda A."/>
            <person name="Nozaki H."/>
        </authorList>
    </citation>
    <scope>NUCLEOTIDE SEQUENCE</scope>
    <source>
        <strain evidence="1">NIES-3786</strain>
    </source>
</reference>
<evidence type="ECO:0000313" key="2">
    <source>
        <dbReference type="Proteomes" id="UP000747110"/>
    </source>
</evidence>
<dbReference type="OrthoDB" id="2684236at2759"/>